<evidence type="ECO:0000313" key="1">
    <source>
        <dbReference type="EMBL" id="MED1569195.1"/>
    </source>
</evidence>
<reference evidence="1 2" key="1">
    <citation type="submission" date="2023-03" db="EMBL/GenBank/DDBJ databases">
        <title>Bacillus Genome Sequencing.</title>
        <authorList>
            <person name="Dunlap C."/>
        </authorList>
    </citation>
    <scope>NUCLEOTIDE SEQUENCE [LARGE SCALE GENOMIC DNA]</scope>
    <source>
        <strain evidence="1 2">B-615</strain>
    </source>
</reference>
<evidence type="ECO:0000313" key="2">
    <source>
        <dbReference type="Proteomes" id="UP001309448"/>
    </source>
</evidence>
<dbReference type="EMBL" id="JARMDB010000032">
    <property type="protein sequence ID" value="MED1569195.1"/>
    <property type="molecule type" value="Genomic_DNA"/>
</dbReference>
<comment type="caution">
    <text evidence="1">The sequence shown here is derived from an EMBL/GenBank/DDBJ whole genome shotgun (WGS) entry which is preliminary data.</text>
</comment>
<accession>A0ABU6N264</accession>
<organism evidence="1 2">
    <name type="scientific">Bacillus paramycoides</name>
    <dbReference type="NCBI Taxonomy" id="2026194"/>
    <lineage>
        <taxon>Bacteria</taxon>
        <taxon>Bacillati</taxon>
        <taxon>Bacillota</taxon>
        <taxon>Bacilli</taxon>
        <taxon>Bacillales</taxon>
        <taxon>Bacillaceae</taxon>
        <taxon>Bacillus</taxon>
        <taxon>Bacillus cereus group</taxon>
    </lineage>
</organism>
<dbReference type="RefSeq" id="WP_327921929.1">
    <property type="nucleotide sequence ID" value="NZ_JARMDB010000032.1"/>
</dbReference>
<proteinExistence type="predicted"/>
<sequence>MKLQINELYNLLDTFKERELSIGYSVLIIYSNDALEKEQLGYSIDNKGNSLIGTNKGDWRQSWFVIGHEEEYGNPIFVDMSRRYLPVYTAEHGEGEWNPRIVSSSLKGFIKTSNYLYDLSKGRETPIENKDNALSVSDKAKLLTKIIIQTKRLNIRFWLGYFLE</sequence>
<dbReference type="Proteomes" id="UP001309448">
    <property type="component" value="Unassembled WGS sequence"/>
</dbReference>
<keyword evidence="2" id="KW-1185">Reference proteome</keyword>
<name>A0ABU6N264_9BACI</name>
<gene>
    <name evidence="1" type="ORF">P4U88_25735</name>
</gene>
<protein>
    <submittedName>
        <fullName evidence="1">Copper resistance protein</fullName>
    </submittedName>
</protein>